<comment type="similarity">
    <text evidence="3">Belongs to the methyl-accepting chemotaxis (MCP) protein family.</text>
</comment>
<dbReference type="RefSeq" id="WP_130601668.1">
    <property type="nucleotide sequence ID" value="NZ_CP034759.1"/>
</dbReference>
<evidence type="ECO:0000256" key="1">
    <source>
        <dbReference type="ARBA" id="ARBA00004370"/>
    </source>
</evidence>
<feature type="domain" description="Methyl-accepting transducer" evidence="7">
    <location>
        <begin position="392"/>
        <end position="628"/>
    </location>
</feature>
<dbReference type="Pfam" id="PF00015">
    <property type="entry name" value="MCPsignal"/>
    <property type="match status" value="1"/>
</dbReference>
<dbReference type="GO" id="GO:0006935">
    <property type="term" value="P:chemotaxis"/>
    <property type="evidence" value="ECO:0007669"/>
    <property type="project" value="UniProtKB-ARBA"/>
</dbReference>
<evidence type="ECO:0000256" key="3">
    <source>
        <dbReference type="ARBA" id="ARBA00029447"/>
    </source>
</evidence>
<name>A0A4P6P8T0_9GAMM</name>
<keyword evidence="5" id="KW-0175">Coiled coil</keyword>
<dbReference type="SMART" id="SM00283">
    <property type="entry name" value="MA"/>
    <property type="match status" value="1"/>
</dbReference>
<feature type="coiled-coil region" evidence="5">
    <location>
        <begin position="456"/>
        <end position="490"/>
    </location>
</feature>
<evidence type="ECO:0000256" key="6">
    <source>
        <dbReference type="SAM" id="Phobius"/>
    </source>
</evidence>
<evidence type="ECO:0000256" key="4">
    <source>
        <dbReference type="PROSITE-ProRule" id="PRU00284"/>
    </source>
</evidence>
<dbReference type="KEGG" id="lsd:EMK97_09735"/>
<dbReference type="GO" id="GO:0007165">
    <property type="term" value="P:signal transduction"/>
    <property type="evidence" value="ECO:0007669"/>
    <property type="project" value="UniProtKB-KW"/>
</dbReference>
<dbReference type="PANTHER" id="PTHR32089:SF112">
    <property type="entry name" value="LYSOZYME-LIKE PROTEIN-RELATED"/>
    <property type="match status" value="1"/>
</dbReference>
<evidence type="ECO:0000313" key="10">
    <source>
        <dbReference type="EMBL" id="QBG35972.1"/>
    </source>
</evidence>
<accession>A0A4P6P8T0</accession>
<evidence type="ECO:0000259" key="9">
    <source>
        <dbReference type="PROSITE" id="PS50906"/>
    </source>
</evidence>
<dbReference type="GO" id="GO:0016020">
    <property type="term" value="C:membrane"/>
    <property type="evidence" value="ECO:0007669"/>
    <property type="project" value="UniProtKB-SubCell"/>
</dbReference>
<gene>
    <name evidence="10" type="ORF">EMK97_09735</name>
</gene>
<feature type="domain" description="NIT" evidence="9">
    <location>
        <begin position="53"/>
        <end position="303"/>
    </location>
</feature>
<feature type="domain" description="HAMP" evidence="8">
    <location>
        <begin position="334"/>
        <end position="387"/>
    </location>
</feature>
<dbReference type="PROSITE" id="PS50906">
    <property type="entry name" value="NIT"/>
    <property type="match status" value="1"/>
</dbReference>
<evidence type="ECO:0008006" key="12">
    <source>
        <dbReference type="Google" id="ProtNLM"/>
    </source>
</evidence>
<evidence type="ECO:0000313" key="11">
    <source>
        <dbReference type="Proteomes" id="UP000290244"/>
    </source>
</evidence>
<evidence type="ECO:0000259" key="8">
    <source>
        <dbReference type="PROSITE" id="PS50885"/>
    </source>
</evidence>
<sequence length="664" mass="72301">MSLIKHAPFKTKLILLVTPAIVGLIFFCALLIKQNISIVNSSKDIDLLTQLATFNSALVHELQKERGASAGYIGSKGAKFANTLSTQRLATDRAFEQRTAFLNDNLDAITQQEIVQATRQSNKELAKLSDIRSQIDALSIAGKVAISYYTNNNAQLINVVAHISQTSSNGEIANSLQAYYNFLQGKERAGIERAVMTNVFAKGAFSGNFYQRFIALMTEQQSYFDTANKMTTQQLRQAFDDAMAHSSVAKVLEYRDVALVSMGVEKLSVDSQDWFNNTTQRINQLKTVEDKIVASLLQLSHKHLSNAQFMLTLTVVIAGVIISLSIFLSYYISKVIMQQLSLISQAITKADEQSDLSSQAELTCHDELGDIAKRLNKMLKAFQHAILAIDDSSAKLAESSEHSSKATLNNQLHLETQQSETALVATAIEEMSATVQEVAANSAQSAEAAVEVDTVASQGVEQINQTREQMQALSDEMSNANQLIAQLQQSSNNITSFVDVIKSVAEQTNLLALNAAIEAARAGEQGRGFAVVADEVRTLAQRTQESTAEIDTMVGKFQHDAEQVSNSINQCVASVGSSVEQTDLLEEKLQTLSESATSISDMSSQIAVATEEQVAVANEMAGNIERISELSVNNTQEGENIRQASEQQSALAAELLKLANKFTC</sequence>
<keyword evidence="2 4" id="KW-0807">Transducer</keyword>
<dbReference type="PROSITE" id="PS50111">
    <property type="entry name" value="CHEMOTAXIS_TRANSDUC_2"/>
    <property type="match status" value="1"/>
</dbReference>
<keyword evidence="6" id="KW-0812">Transmembrane</keyword>
<reference evidence="10 11" key="1">
    <citation type="submission" date="2018-12" db="EMBL/GenBank/DDBJ databases">
        <title>Complete genome of Litorilituus sediminis.</title>
        <authorList>
            <person name="Liu A."/>
            <person name="Rong J."/>
        </authorList>
    </citation>
    <scope>NUCLEOTIDE SEQUENCE [LARGE SCALE GENOMIC DNA]</scope>
    <source>
        <strain evidence="10 11">JCM 17549</strain>
    </source>
</reference>
<dbReference type="Proteomes" id="UP000290244">
    <property type="component" value="Chromosome"/>
</dbReference>
<organism evidence="10 11">
    <name type="scientific">Litorilituus sediminis</name>
    <dbReference type="NCBI Taxonomy" id="718192"/>
    <lineage>
        <taxon>Bacteria</taxon>
        <taxon>Pseudomonadati</taxon>
        <taxon>Pseudomonadota</taxon>
        <taxon>Gammaproteobacteria</taxon>
        <taxon>Alteromonadales</taxon>
        <taxon>Colwelliaceae</taxon>
        <taxon>Litorilituus</taxon>
    </lineage>
</organism>
<dbReference type="AlphaFoldDB" id="A0A4P6P8T0"/>
<keyword evidence="6" id="KW-1133">Transmembrane helix</keyword>
<dbReference type="FunFam" id="1.10.287.950:FF:000001">
    <property type="entry name" value="Methyl-accepting chemotaxis sensory transducer"/>
    <property type="match status" value="1"/>
</dbReference>
<dbReference type="InterPro" id="IPR003660">
    <property type="entry name" value="HAMP_dom"/>
</dbReference>
<keyword evidence="11" id="KW-1185">Reference proteome</keyword>
<dbReference type="PANTHER" id="PTHR32089">
    <property type="entry name" value="METHYL-ACCEPTING CHEMOTAXIS PROTEIN MCPB"/>
    <property type="match status" value="1"/>
</dbReference>
<dbReference type="PROSITE" id="PS50885">
    <property type="entry name" value="HAMP"/>
    <property type="match status" value="1"/>
</dbReference>
<dbReference type="EMBL" id="CP034759">
    <property type="protein sequence ID" value="QBG35972.1"/>
    <property type="molecule type" value="Genomic_DNA"/>
</dbReference>
<dbReference type="Pfam" id="PF08376">
    <property type="entry name" value="NIT"/>
    <property type="match status" value="1"/>
</dbReference>
<keyword evidence="6" id="KW-0472">Membrane</keyword>
<dbReference type="SUPFAM" id="SSF58104">
    <property type="entry name" value="Methyl-accepting chemotaxis protein (MCP) signaling domain"/>
    <property type="match status" value="1"/>
</dbReference>
<dbReference type="InterPro" id="IPR013587">
    <property type="entry name" value="Nitrate/nitrite_sensing"/>
</dbReference>
<comment type="subcellular location">
    <subcellularLocation>
        <location evidence="1">Membrane</location>
    </subcellularLocation>
</comment>
<feature type="transmembrane region" description="Helical" evidence="6">
    <location>
        <begin position="12"/>
        <end position="32"/>
    </location>
</feature>
<evidence type="ECO:0000259" key="7">
    <source>
        <dbReference type="PROSITE" id="PS50111"/>
    </source>
</evidence>
<dbReference type="InterPro" id="IPR004089">
    <property type="entry name" value="MCPsignal_dom"/>
</dbReference>
<feature type="transmembrane region" description="Helical" evidence="6">
    <location>
        <begin position="309"/>
        <end position="332"/>
    </location>
</feature>
<protein>
    <recommendedName>
        <fullName evidence="12">Methyl-accepting chemotaxis protein</fullName>
    </recommendedName>
</protein>
<dbReference type="CDD" id="cd11386">
    <property type="entry name" value="MCP_signal"/>
    <property type="match status" value="1"/>
</dbReference>
<evidence type="ECO:0000256" key="5">
    <source>
        <dbReference type="SAM" id="Coils"/>
    </source>
</evidence>
<dbReference type="Gene3D" id="1.10.287.950">
    <property type="entry name" value="Methyl-accepting chemotaxis protein"/>
    <property type="match status" value="1"/>
</dbReference>
<evidence type="ECO:0000256" key="2">
    <source>
        <dbReference type="ARBA" id="ARBA00023224"/>
    </source>
</evidence>
<dbReference type="InterPro" id="IPR010910">
    <property type="entry name" value="Nitrate/nitrite_sensing_bac"/>
</dbReference>
<proteinExistence type="inferred from homology"/>